<dbReference type="Proteomes" id="UP000078561">
    <property type="component" value="Unassembled WGS sequence"/>
</dbReference>
<evidence type="ECO:0000256" key="1">
    <source>
        <dbReference type="ARBA" id="ARBA00022786"/>
    </source>
</evidence>
<evidence type="ECO:0000313" key="4">
    <source>
        <dbReference type="Proteomes" id="UP000078561"/>
    </source>
</evidence>
<dbReference type="InterPro" id="IPR036047">
    <property type="entry name" value="F-box-like_dom_sf"/>
</dbReference>
<dbReference type="InParanoid" id="A0A163MKV1"/>
<name>A0A163MKV1_ABSGL</name>
<dbReference type="AlphaFoldDB" id="A0A163MKV1"/>
<dbReference type="InterPro" id="IPR045464">
    <property type="entry name" value="Hrt3/FBXO9_C"/>
</dbReference>
<protein>
    <recommendedName>
        <fullName evidence="2">F-box domain-containing protein</fullName>
    </recommendedName>
</protein>
<keyword evidence="4" id="KW-1185">Reference proteome</keyword>
<dbReference type="Pfam" id="PF12937">
    <property type="entry name" value="F-box-like"/>
    <property type="match status" value="1"/>
</dbReference>
<keyword evidence="1" id="KW-0833">Ubl conjugation pathway</keyword>
<dbReference type="OrthoDB" id="2117972at2759"/>
<gene>
    <name evidence="3" type="primary">ABSGL_11814.1 scaffold 12340</name>
</gene>
<dbReference type="InterPro" id="IPR001810">
    <property type="entry name" value="F-box_dom"/>
</dbReference>
<dbReference type="GO" id="GO:0005737">
    <property type="term" value="C:cytoplasm"/>
    <property type="evidence" value="ECO:0007669"/>
    <property type="project" value="TreeGrafter"/>
</dbReference>
<organism evidence="3">
    <name type="scientific">Absidia glauca</name>
    <name type="common">Pin mould</name>
    <dbReference type="NCBI Taxonomy" id="4829"/>
    <lineage>
        <taxon>Eukaryota</taxon>
        <taxon>Fungi</taxon>
        <taxon>Fungi incertae sedis</taxon>
        <taxon>Mucoromycota</taxon>
        <taxon>Mucoromycotina</taxon>
        <taxon>Mucoromycetes</taxon>
        <taxon>Mucorales</taxon>
        <taxon>Cunninghamellaceae</taxon>
        <taxon>Absidia</taxon>
    </lineage>
</organism>
<dbReference type="PANTHER" id="PTHR12874:SF9">
    <property type="entry name" value="F-BOX ONLY PROTEIN 48"/>
    <property type="match status" value="1"/>
</dbReference>
<reference evidence="3" key="1">
    <citation type="submission" date="2016-04" db="EMBL/GenBank/DDBJ databases">
        <authorList>
            <person name="Evans L.H."/>
            <person name="Alamgir A."/>
            <person name="Owens N."/>
            <person name="Weber N.D."/>
            <person name="Virtaneva K."/>
            <person name="Barbian K."/>
            <person name="Babar A."/>
            <person name="Rosenke K."/>
        </authorList>
    </citation>
    <scope>NUCLEOTIDE SEQUENCE [LARGE SCALE GENOMIC DNA]</scope>
    <source>
        <strain evidence="3">CBS 101.48</strain>
    </source>
</reference>
<dbReference type="GO" id="GO:0031146">
    <property type="term" value="P:SCF-dependent proteasomal ubiquitin-dependent protein catabolic process"/>
    <property type="evidence" value="ECO:0007669"/>
    <property type="project" value="TreeGrafter"/>
</dbReference>
<accession>A0A163MKV1</accession>
<dbReference type="FunCoup" id="A0A163MKV1">
    <property type="interactions" value="81"/>
</dbReference>
<feature type="domain" description="F-box" evidence="2">
    <location>
        <begin position="128"/>
        <end position="177"/>
    </location>
</feature>
<sequence>MIQPVSSTEDISTPLAISASFQRLAMEKYIEGIQLEKQGSLSQGNLHCVPILQAFKLDPDVDVTYSYQNRRKSSSSSSSSFSKDVEEEEGMGHVTAITVSPALSIDDLIDSICQDTEVSYMPLKKSRPVWISKLPGEVIVHILCHLVLQSLGSIAQFALVCKPFFLLTRSPTLWRTACESMFSNSSEAFMQPISDLVFSTYQGQWLRMIKEKPRIRYDGVYIATCQYVRPGASDTAWTRPVHLVTYYRYLRFFPDGRVLNFISNDEPIQVVHLMVPSFTKRQFFRGNFDWDGNDKVVVRMTEDGRTSEHFEIRLLIKHPNAHRKRRSYKLAWESYTSRKVEGGDEGPVNAYNIRLMKPFVFSAVTSYRVDFTKEKDSAVRACV</sequence>
<dbReference type="STRING" id="4829.A0A163MKV1"/>
<proteinExistence type="predicted"/>
<dbReference type="SUPFAM" id="SSF81383">
    <property type="entry name" value="F-box domain"/>
    <property type="match status" value="1"/>
</dbReference>
<dbReference type="CDD" id="cd22089">
    <property type="entry name" value="F-box_FBXO9"/>
    <property type="match status" value="1"/>
</dbReference>
<dbReference type="Pfam" id="PF19270">
    <property type="entry name" value="FBO_C"/>
    <property type="match status" value="1"/>
</dbReference>
<dbReference type="PANTHER" id="PTHR12874">
    <property type="entry name" value="F-BOX ONLY PROTEIN 48-RELATED"/>
    <property type="match status" value="1"/>
</dbReference>
<dbReference type="EMBL" id="LT554481">
    <property type="protein sequence ID" value="SAM05939.1"/>
    <property type="molecule type" value="Genomic_DNA"/>
</dbReference>
<dbReference type="GO" id="GO:0019005">
    <property type="term" value="C:SCF ubiquitin ligase complex"/>
    <property type="evidence" value="ECO:0007669"/>
    <property type="project" value="TreeGrafter"/>
</dbReference>
<dbReference type="Gene3D" id="1.20.1280.50">
    <property type="match status" value="1"/>
</dbReference>
<evidence type="ECO:0000313" key="3">
    <source>
        <dbReference type="EMBL" id="SAM05939.1"/>
    </source>
</evidence>
<evidence type="ECO:0000259" key="2">
    <source>
        <dbReference type="PROSITE" id="PS50181"/>
    </source>
</evidence>
<dbReference type="PROSITE" id="PS50181">
    <property type="entry name" value="FBOX"/>
    <property type="match status" value="1"/>
</dbReference>